<dbReference type="InterPro" id="IPR027417">
    <property type="entry name" value="P-loop_NTPase"/>
</dbReference>
<evidence type="ECO:0000256" key="2">
    <source>
        <dbReference type="ARBA" id="ARBA00004496"/>
    </source>
</evidence>
<feature type="compositionally biased region" description="Basic and acidic residues" evidence="9">
    <location>
        <begin position="509"/>
        <end position="518"/>
    </location>
</feature>
<gene>
    <name evidence="10" type="ORF">FFLO_03447</name>
</gene>
<evidence type="ECO:0000256" key="8">
    <source>
        <dbReference type="ARBA" id="ARBA00023242"/>
    </source>
</evidence>
<keyword evidence="8" id="KW-0539">Nucleus</keyword>
<feature type="region of interest" description="Disordered" evidence="9">
    <location>
        <begin position="117"/>
        <end position="138"/>
    </location>
</feature>
<feature type="compositionally biased region" description="Gly residues" evidence="9">
    <location>
        <begin position="420"/>
        <end position="437"/>
    </location>
</feature>
<evidence type="ECO:0000256" key="3">
    <source>
        <dbReference type="ARBA" id="ARBA00005043"/>
    </source>
</evidence>
<dbReference type="PANTHER" id="PTHR12896">
    <property type="entry name" value="PAX6 NEIGHBOR PROTEIN PAXNEB"/>
    <property type="match status" value="1"/>
</dbReference>
<evidence type="ECO:0000256" key="4">
    <source>
        <dbReference type="ARBA" id="ARBA00007573"/>
    </source>
</evidence>
<dbReference type="PANTHER" id="PTHR12896:SF1">
    <property type="entry name" value="ELONGATOR COMPLEX PROTEIN 4"/>
    <property type="match status" value="1"/>
</dbReference>
<dbReference type="GO" id="GO:0002098">
    <property type="term" value="P:tRNA wobble uridine modification"/>
    <property type="evidence" value="ECO:0007669"/>
    <property type="project" value="InterPro"/>
</dbReference>
<keyword evidence="6" id="KW-0963">Cytoplasm</keyword>
<evidence type="ECO:0000313" key="11">
    <source>
        <dbReference type="Proteomes" id="UP000812966"/>
    </source>
</evidence>
<sequence length="518" mass="54843">MPSVFTRRAPSNNTPLPAGTAPSPSASALPILSTGIPSLDDILGSGQPLNSILSILAPDVQSAWGKLIARYYIAEGLALGQDVIVIGGNDKEDLEELVKGCMWMEESAKRVAVMDANAKDPGNADGDDSDAEGLADDLDSGNRTRIAWRYDNMKKFETSVSSRAGSSSTFHLPLNLMTPIPRTVISDVYASSQLELLPLDEMVSAASPYKLFRDILDKLRGKLYTNGQPRKKVLRVIVHELGGPEWGDAATSAAIHRFLHSLRHLLRIAPGQASAPAPASALITFPAQLSSHAPAVGKGKGRAVNGPGMTDDAWLKSVASVSDACVELQGFASDPGLVHSFPHSHGLVHVRSFPTLQTVLAPSYKHSTLLGLGAGSTGQNNLSFRLKRKRFVVETLHLGVEGGVGERRTEPPATMKSLTAGGGGTGGHVHGSGCSHGGGDIEGVVGGVEKVSTDAVAEKPDEALEKPRARFAAIDISLETEGAVSSTRSPNDEASPKPKKERRKVAFMQHDKPELYDF</sequence>
<keyword evidence="11" id="KW-1185">Reference proteome</keyword>
<dbReference type="GO" id="GO:0033588">
    <property type="term" value="C:elongator holoenzyme complex"/>
    <property type="evidence" value="ECO:0007669"/>
    <property type="project" value="InterPro"/>
</dbReference>
<protein>
    <recommendedName>
        <fullName evidence="5">Elongator complex protein 4</fullName>
    </recommendedName>
</protein>
<name>A0A8K0NN83_9TREE</name>
<evidence type="ECO:0000256" key="6">
    <source>
        <dbReference type="ARBA" id="ARBA00022490"/>
    </source>
</evidence>
<feature type="region of interest" description="Disordered" evidence="9">
    <location>
        <begin position="479"/>
        <end position="518"/>
    </location>
</feature>
<keyword evidence="7" id="KW-0819">tRNA processing</keyword>
<comment type="caution">
    <text evidence="10">The sequence shown here is derived from an EMBL/GenBank/DDBJ whole genome shotgun (WGS) entry which is preliminary data.</text>
</comment>
<dbReference type="UniPathway" id="UPA00988"/>
<comment type="subcellular location">
    <subcellularLocation>
        <location evidence="2">Cytoplasm</location>
    </subcellularLocation>
    <subcellularLocation>
        <location evidence="1">Nucleus</location>
    </subcellularLocation>
</comment>
<dbReference type="GO" id="GO:0005737">
    <property type="term" value="C:cytoplasm"/>
    <property type="evidence" value="ECO:0007669"/>
    <property type="project" value="UniProtKB-SubCell"/>
</dbReference>
<feature type="compositionally biased region" description="Low complexity" evidence="9">
    <location>
        <begin position="14"/>
        <end position="24"/>
    </location>
</feature>
<feature type="compositionally biased region" description="Acidic residues" evidence="9">
    <location>
        <begin position="125"/>
        <end position="138"/>
    </location>
</feature>
<organism evidence="10 11">
    <name type="scientific">Filobasidium floriforme</name>
    <dbReference type="NCBI Taxonomy" id="5210"/>
    <lineage>
        <taxon>Eukaryota</taxon>
        <taxon>Fungi</taxon>
        <taxon>Dikarya</taxon>
        <taxon>Basidiomycota</taxon>
        <taxon>Agaricomycotina</taxon>
        <taxon>Tremellomycetes</taxon>
        <taxon>Filobasidiales</taxon>
        <taxon>Filobasidiaceae</taxon>
        <taxon>Filobasidium</taxon>
    </lineage>
</organism>
<dbReference type="OrthoDB" id="289162at2759"/>
<dbReference type="GO" id="GO:0008023">
    <property type="term" value="C:transcription elongation factor complex"/>
    <property type="evidence" value="ECO:0007669"/>
    <property type="project" value="TreeGrafter"/>
</dbReference>
<comment type="pathway">
    <text evidence="3">tRNA modification; 5-methoxycarbonylmethyl-2-thiouridine-tRNA biosynthesis.</text>
</comment>
<evidence type="ECO:0000256" key="7">
    <source>
        <dbReference type="ARBA" id="ARBA00022694"/>
    </source>
</evidence>
<proteinExistence type="inferred from homology"/>
<dbReference type="InterPro" id="IPR008728">
    <property type="entry name" value="Elongator_complex_protein_4"/>
</dbReference>
<dbReference type="Gene3D" id="3.40.50.300">
    <property type="entry name" value="P-loop containing nucleotide triphosphate hydrolases"/>
    <property type="match status" value="1"/>
</dbReference>
<feature type="region of interest" description="Disordered" evidence="9">
    <location>
        <begin position="403"/>
        <end position="437"/>
    </location>
</feature>
<dbReference type="CDD" id="cd19494">
    <property type="entry name" value="Elp4"/>
    <property type="match status" value="1"/>
</dbReference>
<dbReference type="AlphaFoldDB" id="A0A8K0NN83"/>
<comment type="similarity">
    <text evidence="4">Belongs to the ELP4 family.</text>
</comment>
<evidence type="ECO:0000256" key="5">
    <source>
        <dbReference type="ARBA" id="ARBA00020265"/>
    </source>
</evidence>
<dbReference type="EMBL" id="JABELV010000063">
    <property type="protein sequence ID" value="KAG7539648.1"/>
    <property type="molecule type" value="Genomic_DNA"/>
</dbReference>
<evidence type="ECO:0000256" key="9">
    <source>
        <dbReference type="SAM" id="MobiDB-lite"/>
    </source>
</evidence>
<dbReference type="Proteomes" id="UP000812966">
    <property type="component" value="Unassembled WGS sequence"/>
</dbReference>
<feature type="region of interest" description="Disordered" evidence="9">
    <location>
        <begin position="1"/>
        <end position="24"/>
    </location>
</feature>
<dbReference type="Pfam" id="PF05625">
    <property type="entry name" value="PAXNEB"/>
    <property type="match status" value="2"/>
</dbReference>
<reference evidence="10" key="1">
    <citation type="submission" date="2020-04" db="EMBL/GenBank/DDBJ databases">
        <title>Analysis of mating type loci in Filobasidium floriforme.</title>
        <authorList>
            <person name="Nowrousian M."/>
        </authorList>
    </citation>
    <scope>NUCLEOTIDE SEQUENCE</scope>
    <source>
        <strain evidence="10">CBS 6242</strain>
    </source>
</reference>
<evidence type="ECO:0000256" key="1">
    <source>
        <dbReference type="ARBA" id="ARBA00004123"/>
    </source>
</evidence>
<accession>A0A8K0NN83</accession>
<evidence type="ECO:0000313" key="10">
    <source>
        <dbReference type="EMBL" id="KAG7539648.1"/>
    </source>
</evidence>